<dbReference type="EMBL" id="LROS01000075">
    <property type="protein sequence ID" value="OBR90017.1"/>
    <property type="molecule type" value="Genomic_DNA"/>
</dbReference>
<evidence type="ECO:0000313" key="4">
    <source>
        <dbReference type="Proteomes" id="UP000093954"/>
    </source>
</evidence>
<dbReference type="AlphaFoldDB" id="A0A1A6AIW8"/>
<name>A0A1A6AIW8_9CLOT</name>
<evidence type="ECO:0000313" key="3">
    <source>
        <dbReference type="EMBL" id="OBR90017.1"/>
    </source>
</evidence>
<dbReference type="NCBIfam" id="TIGR01446">
    <property type="entry name" value="DnaD_dom"/>
    <property type="match status" value="1"/>
</dbReference>
<gene>
    <name evidence="3" type="ORF">CLRAG_36090</name>
</gene>
<sequence length="303" mass="35597">MAKYRQLHTDFWNDGFVLDLTPEEKFFYIYLMTNSNTTQCGIYELPKRIIETQTGYNRETVDKLLLRFQEYKKIFYLNETKEIMILNWIKYNKPNNLNAVKCVNRELKNVKNKEFVSLFYKQCLNEQLDIESIFDGIEIENSSDSENEAAKDLKEPFTSPLEGACKEPISKEVISNKQKIINNKQEVRSNKSADEAVPFDTYSIVLSFFEENIHPAGEAERDKLRMWSGVMDCDVIILAVEEALKYNARNINYVGRILQSWRKKGLKTANDVKEYKNIHDQRGKCRQYDFKELERQLLGWGDG</sequence>
<keyword evidence="4" id="KW-1185">Reference proteome</keyword>
<dbReference type="InterPro" id="IPR006343">
    <property type="entry name" value="DnaB/C_C"/>
</dbReference>
<dbReference type="PANTHER" id="PTHR37293">
    <property type="entry name" value="PHAGE REPLICATION PROTEIN-RELATED"/>
    <property type="match status" value="1"/>
</dbReference>
<dbReference type="Gene3D" id="1.10.10.630">
    <property type="entry name" value="DnaD domain-like"/>
    <property type="match status" value="1"/>
</dbReference>
<accession>A0A1A6AIW8</accession>
<dbReference type="RefSeq" id="WP_065079671.1">
    <property type="nucleotide sequence ID" value="NZ_LROS01000075.1"/>
</dbReference>
<dbReference type="InterPro" id="IPR034829">
    <property type="entry name" value="DnaD-like_sf"/>
</dbReference>
<dbReference type="PANTHER" id="PTHR37293:SF5">
    <property type="entry name" value="DNA REPLICATION PROTEIN"/>
    <property type="match status" value="1"/>
</dbReference>
<dbReference type="Proteomes" id="UP000093954">
    <property type="component" value="Unassembled WGS sequence"/>
</dbReference>
<protein>
    <submittedName>
        <fullName evidence="3">Replication initiation and membrane attachment</fullName>
    </submittedName>
</protein>
<dbReference type="PATRIC" id="fig|1353534.3.peg.3686"/>
<reference evidence="3 4" key="1">
    <citation type="journal article" date="2012" name="Front. Microbiol.">
        <title>Draft Genome Sequence of the Virulent Strain 01-B526 of the Fish Pathogen Aeromonas salmonicida.</title>
        <authorList>
            <person name="Charette S.J."/>
            <person name="Brochu F."/>
            <person name="Boyle B."/>
            <person name="Filion G."/>
            <person name="Tanaka K.H."/>
            <person name="Derome N."/>
        </authorList>
    </citation>
    <scope>NUCLEOTIDE SEQUENCE [LARGE SCALE GENOMIC DNA]</scope>
    <source>
        <strain evidence="3 4">P11</strain>
    </source>
</reference>
<dbReference type="InterPro" id="IPR053162">
    <property type="entry name" value="DnaD"/>
</dbReference>
<feature type="domain" description="DnaB/C C-terminal" evidence="2">
    <location>
        <begin position="206"/>
        <end position="275"/>
    </location>
</feature>
<proteinExistence type="inferred from homology"/>
<evidence type="ECO:0000256" key="1">
    <source>
        <dbReference type="ARBA" id="ARBA00093462"/>
    </source>
</evidence>
<dbReference type="Pfam" id="PF07261">
    <property type="entry name" value="DnaB_2"/>
    <property type="match status" value="1"/>
</dbReference>
<dbReference type="SUPFAM" id="SSF158499">
    <property type="entry name" value="DnaD domain-like"/>
    <property type="match status" value="1"/>
</dbReference>
<organism evidence="3 4">
    <name type="scientific">Clostridium ragsdalei P11</name>
    <dbReference type="NCBI Taxonomy" id="1353534"/>
    <lineage>
        <taxon>Bacteria</taxon>
        <taxon>Bacillati</taxon>
        <taxon>Bacillota</taxon>
        <taxon>Clostridia</taxon>
        <taxon>Eubacteriales</taxon>
        <taxon>Clostridiaceae</taxon>
        <taxon>Clostridium</taxon>
    </lineage>
</organism>
<comment type="caution">
    <text evidence="3">The sequence shown here is derived from an EMBL/GenBank/DDBJ whole genome shotgun (WGS) entry which is preliminary data.</text>
</comment>
<comment type="similarity">
    <text evidence="1">Belongs to the DnaB/DnaD family.</text>
</comment>
<evidence type="ECO:0000259" key="2">
    <source>
        <dbReference type="Pfam" id="PF07261"/>
    </source>
</evidence>